<dbReference type="AlphaFoldDB" id="A0A517LNZ2"/>
<sequence length="436" mass="50185">MSLGDTPGRDPFVLEIFERSRKWDKPQAIDTLSTAVLQRRDEEQQQSDNTFGLRIINAPLDVPASHSRAEFRKLFEYLEVPSAFISERLQSVRHSFGGRREGRELMATWFHFLCRRPNMEEYERLRKRDFVNRTGMYLSQWDRFGLFMRMKHPKEPKDARNANLQQCDTQPPSLEVVLFGAEEDMKARLRQIVEGEGWKDILSDPYILLDVILDELYLNMDRNVQDVSGLFGGIESGVINSTASPGQATAQINFQILHNLSKDVIYLEESFDSIMHTAESISKYHYSLLGSGSKFSTRVQDGLEYRKAILASSRLQVRSLKNRVQNLIDLAFHLVTQNESRIFQQDSFSMHALALVSLLFVPLASVSSFLGTPFFAVSAPVQLDHDYRGVLWGVGSATLVVFFLWLAWYWSARRQIRQGAWDVRGRLRSMAMKKEK</sequence>
<protein>
    <submittedName>
        <fullName evidence="2">Uncharacterized protein</fullName>
    </submittedName>
</protein>
<dbReference type="OrthoDB" id="1046782at2759"/>
<accession>A0A517LNZ2</accession>
<gene>
    <name evidence="2" type="ORF">FKW77_004696</name>
</gene>
<keyword evidence="1" id="KW-0812">Transmembrane</keyword>
<evidence type="ECO:0000313" key="2">
    <source>
        <dbReference type="EMBL" id="QDS77316.1"/>
    </source>
</evidence>
<reference evidence="2 3" key="1">
    <citation type="submission" date="2019-07" db="EMBL/GenBank/DDBJ databases">
        <title>Finished genome of Venturia effusa.</title>
        <authorList>
            <person name="Young C.A."/>
            <person name="Cox M.P."/>
            <person name="Ganley A.R.D."/>
            <person name="David W.J."/>
        </authorList>
    </citation>
    <scope>NUCLEOTIDE SEQUENCE [LARGE SCALE GENOMIC DNA]</scope>
    <source>
        <strain evidence="3">albino</strain>
    </source>
</reference>
<name>A0A517LNZ2_9PEZI</name>
<dbReference type="Gene3D" id="1.20.58.340">
    <property type="entry name" value="Magnesium transport protein CorA, transmembrane region"/>
    <property type="match status" value="1"/>
</dbReference>
<keyword evidence="1" id="KW-0472">Membrane</keyword>
<dbReference type="Proteomes" id="UP000316270">
    <property type="component" value="Chromosome 17"/>
</dbReference>
<dbReference type="STRING" id="50376.A0A517LNZ2"/>
<keyword evidence="3" id="KW-1185">Reference proteome</keyword>
<keyword evidence="1" id="KW-1133">Transmembrane helix</keyword>
<evidence type="ECO:0000313" key="3">
    <source>
        <dbReference type="Proteomes" id="UP000316270"/>
    </source>
</evidence>
<proteinExistence type="predicted"/>
<dbReference type="EMBL" id="CP042201">
    <property type="protein sequence ID" value="QDS77316.1"/>
    <property type="molecule type" value="Genomic_DNA"/>
</dbReference>
<organism evidence="2 3">
    <name type="scientific">Venturia effusa</name>
    <dbReference type="NCBI Taxonomy" id="50376"/>
    <lineage>
        <taxon>Eukaryota</taxon>
        <taxon>Fungi</taxon>
        <taxon>Dikarya</taxon>
        <taxon>Ascomycota</taxon>
        <taxon>Pezizomycotina</taxon>
        <taxon>Dothideomycetes</taxon>
        <taxon>Pleosporomycetidae</taxon>
        <taxon>Venturiales</taxon>
        <taxon>Venturiaceae</taxon>
        <taxon>Venturia</taxon>
    </lineage>
</organism>
<evidence type="ECO:0000256" key="1">
    <source>
        <dbReference type="SAM" id="Phobius"/>
    </source>
</evidence>
<feature type="transmembrane region" description="Helical" evidence="1">
    <location>
        <begin position="348"/>
        <end position="370"/>
    </location>
</feature>
<feature type="transmembrane region" description="Helical" evidence="1">
    <location>
        <begin position="390"/>
        <end position="410"/>
    </location>
</feature>